<reference evidence="2 3" key="1">
    <citation type="journal article" date="2015" name="BMC Genomics">
        <title>Comparative genomics of Fructobacillus spp. and Leuconostoc spp. reveals niche-specific evolution of Fructobacillus spp.</title>
        <authorList>
            <person name="Endo A."/>
            <person name="Tanizawa Y."/>
            <person name="Tanaka N."/>
            <person name="Maeno S."/>
            <person name="Kumar H."/>
            <person name="Shiwa Y."/>
            <person name="Okada S."/>
            <person name="Yoshikawa H."/>
            <person name="Dicks L."/>
            <person name="Nakagawa J."/>
            <person name="Arita M."/>
        </authorList>
    </citation>
    <scope>NUCLEOTIDE SEQUENCE [LARGE SCALE GENOMIC DNA]</scope>
    <source>
        <strain evidence="2 3">JCM 12225</strain>
    </source>
</reference>
<dbReference type="AlphaFoldDB" id="A0A0K8MKT5"/>
<dbReference type="RefSeq" id="WP_061993773.1">
    <property type="nucleotide sequence ID" value="NZ_DF968005.1"/>
</dbReference>
<organism evidence="2 3">
    <name type="scientific">Fructobacillus ficulneus</name>
    <dbReference type="NCBI Taxonomy" id="157463"/>
    <lineage>
        <taxon>Bacteria</taxon>
        <taxon>Bacillati</taxon>
        <taxon>Bacillota</taxon>
        <taxon>Bacilli</taxon>
        <taxon>Lactobacillales</taxon>
        <taxon>Lactobacillaceae</taxon>
        <taxon>Fructobacillus</taxon>
    </lineage>
</organism>
<dbReference type="Gene3D" id="1.20.120.1870">
    <property type="entry name" value="Fic/DOC protein, Fido domain"/>
    <property type="match status" value="1"/>
</dbReference>
<dbReference type="OrthoDB" id="9802752at2"/>
<dbReference type="NCBIfam" id="TIGR01550">
    <property type="entry name" value="DOC_P1"/>
    <property type="match status" value="1"/>
</dbReference>
<name>A0A0K8MKT5_9LACO</name>
<dbReference type="InterPro" id="IPR003812">
    <property type="entry name" value="Fido"/>
</dbReference>
<proteinExistence type="predicted"/>
<keyword evidence="3" id="KW-1185">Reference proteome</keyword>
<protein>
    <submittedName>
        <fullName evidence="2">Death-on-curing family protein</fullName>
    </submittedName>
</protein>
<gene>
    <name evidence="2" type="ORF">FFIC_285040</name>
</gene>
<dbReference type="InterPro" id="IPR053737">
    <property type="entry name" value="Type_II_TA_Toxin"/>
</dbReference>
<sequence length="218" mass="25412">MPKEVVVTNVFIYTHDNRKQLEEFKRLLLQSSIFSGAENAKLTTVKQRGYRLLTVADKDTSFKFALITFQVNSLTVDRMKSLNKQAEKMFETDSIYGLKDLEGLEQLLALCNQETFGREYHPTIVDKAAYLWYSLATKQLFHNGNKRTALLAGLVFLDQNFIKFKIKDAKKLYEISVKIAEGKMSQIELKKYIMQNSSLNFEMMTKFNELYHIYDIEK</sequence>
<dbReference type="EMBL" id="DF968005">
    <property type="protein sequence ID" value="GAP00485.1"/>
    <property type="molecule type" value="Genomic_DNA"/>
</dbReference>
<accession>A0A0K8MKT5</accession>
<dbReference type="STRING" id="157463.GCA_001047075_01370"/>
<dbReference type="Proteomes" id="UP000253891">
    <property type="component" value="Unassembled WGS sequence"/>
</dbReference>
<dbReference type="Pfam" id="PF02661">
    <property type="entry name" value="Fic"/>
    <property type="match status" value="1"/>
</dbReference>
<evidence type="ECO:0000313" key="2">
    <source>
        <dbReference type="EMBL" id="GAP00485.1"/>
    </source>
</evidence>
<dbReference type="GO" id="GO:0016301">
    <property type="term" value="F:kinase activity"/>
    <property type="evidence" value="ECO:0007669"/>
    <property type="project" value="InterPro"/>
</dbReference>
<dbReference type="InterPro" id="IPR006440">
    <property type="entry name" value="Doc"/>
</dbReference>
<dbReference type="PROSITE" id="PS51459">
    <property type="entry name" value="FIDO"/>
    <property type="match status" value="1"/>
</dbReference>
<evidence type="ECO:0000259" key="1">
    <source>
        <dbReference type="PROSITE" id="PS51459"/>
    </source>
</evidence>
<feature type="domain" description="Fido" evidence="1">
    <location>
        <begin position="74"/>
        <end position="195"/>
    </location>
</feature>
<evidence type="ECO:0000313" key="3">
    <source>
        <dbReference type="Proteomes" id="UP000253891"/>
    </source>
</evidence>